<gene>
    <name evidence="2" type="ORF">CBRE1094_LOCUS9868</name>
</gene>
<sequence length="310" mass="34939">MERPDSLDTSDVEGAQTRRPPVRYTAHPFNSNDDIELSRPSCRTANPRSQRCTDPIMPVYKLPSSIHEPLPAETNPARDVLWTLPQHKWRSSGRSPVELTPPEMYGRTHLFQQQVQPLRPCLQVSDITGPQFRTEERRWRDTDPLMPAYVYDGGPVDDIKLRRPRPGSKFVRAADEEFALRTDDIINEEKVGCKEYPKYRIKTRIANRTDDILGAQANTWCSYPRLWKARDPSELMEKVTNRVTDVEGAVTGTANKYTPSGGGAPPLYRSRIQAVRTGAPSMPYAHLDVPAPVPSTAARDADIQAVRALP</sequence>
<dbReference type="AlphaFoldDB" id="A0A7S2CM04"/>
<reference evidence="2" key="1">
    <citation type="submission" date="2021-01" db="EMBL/GenBank/DDBJ databases">
        <authorList>
            <person name="Corre E."/>
            <person name="Pelletier E."/>
            <person name="Niang G."/>
            <person name="Scheremetjew M."/>
            <person name="Finn R."/>
            <person name="Kale V."/>
            <person name="Holt S."/>
            <person name="Cochrane G."/>
            <person name="Meng A."/>
            <person name="Brown T."/>
            <person name="Cohen L."/>
        </authorList>
    </citation>
    <scope>NUCLEOTIDE SEQUENCE</scope>
    <source>
        <strain evidence="2">UTEX LB 985</strain>
    </source>
</reference>
<proteinExistence type="predicted"/>
<dbReference type="PANTHER" id="PTHR38130:SF1">
    <property type="entry name" value="EF-HAND DOMAIN-CONTAINING PROTEIN"/>
    <property type="match status" value="1"/>
</dbReference>
<name>A0A7S2CM04_9EUKA</name>
<organism evidence="2">
    <name type="scientific">Haptolina brevifila</name>
    <dbReference type="NCBI Taxonomy" id="156173"/>
    <lineage>
        <taxon>Eukaryota</taxon>
        <taxon>Haptista</taxon>
        <taxon>Haptophyta</taxon>
        <taxon>Prymnesiophyceae</taxon>
        <taxon>Prymnesiales</taxon>
        <taxon>Prymnesiaceae</taxon>
        <taxon>Haptolina</taxon>
    </lineage>
</organism>
<evidence type="ECO:0000313" key="2">
    <source>
        <dbReference type="EMBL" id="CAD9429319.1"/>
    </source>
</evidence>
<feature type="region of interest" description="Disordered" evidence="1">
    <location>
        <begin position="1"/>
        <end position="56"/>
    </location>
</feature>
<protein>
    <submittedName>
        <fullName evidence="2">Uncharacterized protein</fullName>
    </submittedName>
</protein>
<dbReference type="EMBL" id="HBGU01018171">
    <property type="protein sequence ID" value="CAD9429319.1"/>
    <property type="molecule type" value="Transcribed_RNA"/>
</dbReference>
<dbReference type="PANTHER" id="PTHR38130">
    <property type="entry name" value="EF-HAND DOMAIN-CONTAINING PROTEIN"/>
    <property type="match status" value="1"/>
</dbReference>
<accession>A0A7S2CM04</accession>
<feature type="compositionally biased region" description="Polar residues" evidence="1">
    <location>
        <begin position="41"/>
        <end position="52"/>
    </location>
</feature>
<evidence type="ECO:0000256" key="1">
    <source>
        <dbReference type="SAM" id="MobiDB-lite"/>
    </source>
</evidence>